<reference evidence="2 4" key="1">
    <citation type="submission" date="2015-11" db="EMBL/GenBank/DDBJ databases">
        <title>Genomic analysis of 38 Legionella species identifies large and diverse effector repertoires.</title>
        <authorList>
            <person name="Burstein D."/>
            <person name="Amaro F."/>
            <person name="Zusman T."/>
            <person name="Lifshitz Z."/>
            <person name="Cohen O."/>
            <person name="Gilbert J.A."/>
            <person name="Pupko T."/>
            <person name="Shuman H.A."/>
            <person name="Segal G."/>
        </authorList>
    </citation>
    <scope>NUCLEOTIDE SEQUENCE [LARGE SCALE GENOMIC DNA]</scope>
    <source>
        <strain evidence="2 4">ATCC 43877</strain>
    </source>
</reference>
<evidence type="ECO:0000313" key="4">
    <source>
        <dbReference type="Proteomes" id="UP000054985"/>
    </source>
</evidence>
<dbReference type="GO" id="GO:0005524">
    <property type="term" value="F:ATP binding"/>
    <property type="evidence" value="ECO:0007669"/>
    <property type="project" value="InterPro"/>
</dbReference>
<dbReference type="SUPFAM" id="SSF56112">
    <property type="entry name" value="Protein kinase-like (PK-like)"/>
    <property type="match status" value="1"/>
</dbReference>
<accession>A0A378JUX0</accession>
<organism evidence="3 5">
    <name type="scientific">Legionella moravica</name>
    <dbReference type="NCBI Taxonomy" id="39962"/>
    <lineage>
        <taxon>Bacteria</taxon>
        <taxon>Pseudomonadati</taxon>
        <taxon>Pseudomonadota</taxon>
        <taxon>Gammaproteobacteria</taxon>
        <taxon>Legionellales</taxon>
        <taxon>Legionellaceae</taxon>
        <taxon>Legionella</taxon>
    </lineage>
</organism>
<dbReference type="STRING" id="39962.Lmor_2560"/>
<dbReference type="Proteomes" id="UP000254040">
    <property type="component" value="Unassembled WGS sequence"/>
</dbReference>
<sequence length="532" mass="60209">MPILTVNPTLLSPEQMDVFIALLQRFPQKQVWEKETEHDLGQNYSLKLTHHIVQRDRKKESSGIRRTGYRYEILDNTALVKSRSTQIYPSYATLAVDNNHQTELKIKQPGKKRLVKIQDFILMSKSSHRASAFIEQEAIILETLPHLSGKPLVMKSPYTYTTMRQVPGKELYYSIEGDASKKTILTLEQRFDFSYAVLEAYVDQVLKPGWVHRDIKPENIIISMTQPPRAYFIDYGYAKPIGLYDGMDCGTAAYVAPEIFKGDEASTASDVYSLARVLALIWGDYVGHYCAPGNEREVNAFFKLHSGYFTYSRLFHNGTLPGLTEEEKTQIRTTLTKMSALKPSDRMVVTDALEVFNQMISRRSSHGPASAASSSVPDETAKEIPIQAPKSLIAIHEQLSGLKRKIHTVAESQNPDVADLLTFVYLALATETTALEQLFQEGSCSKELFDSYKARCALHIDSLHYKLSQSENDLLKKLTIRLDLLAGYINQAYTNYNLNLRIGFFDRVQQKEQPETIEQDLAQETSVPIISG</sequence>
<dbReference type="InterPro" id="IPR011009">
    <property type="entry name" value="Kinase-like_dom_sf"/>
</dbReference>
<keyword evidence="4" id="KW-1185">Reference proteome</keyword>
<dbReference type="Pfam" id="PF00069">
    <property type="entry name" value="Pkinase"/>
    <property type="match status" value="1"/>
</dbReference>
<dbReference type="PANTHER" id="PTHR44167:SF24">
    <property type="entry name" value="SERINE_THREONINE-PROTEIN KINASE CHK2"/>
    <property type="match status" value="1"/>
</dbReference>
<dbReference type="Proteomes" id="UP000054985">
    <property type="component" value="Unassembled WGS sequence"/>
</dbReference>
<dbReference type="GO" id="GO:0004674">
    <property type="term" value="F:protein serine/threonine kinase activity"/>
    <property type="evidence" value="ECO:0007669"/>
    <property type="project" value="UniProtKB-EC"/>
</dbReference>
<dbReference type="EC" id="2.7.11.1" evidence="3"/>
<dbReference type="InterPro" id="IPR000719">
    <property type="entry name" value="Prot_kinase_dom"/>
</dbReference>
<dbReference type="EMBL" id="UGOG01000001">
    <property type="protein sequence ID" value="STX62236.1"/>
    <property type="molecule type" value="Genomic_DNA"/>
</dbReference>
<dbReference type="SMART" id="SM00220">
    <property type="entry name" value="S_TKc"/>
    <property type="match status" value="1"/>
</dbReference>
<dbReference type="EMBL" id="LNYN01000035">
    <property type="protein sequence ID" value="KTD31684.1"/>
    <property type="molecule type" value="Genomic_DNA"/>
</dbReference>
<keyword evidence="3" id="KW-0418">Kinase</keyword>
<name>A0A378JUX0_9GAMM</name>
<dbReference type="PROSITE" id="PS50011">
    <property type="entry name" value="PROTEIN_KINASE_DOM"/>
    <property type="match status" value="1"/>
</dbReference>
<evidence type="ECO:0000313" key="5">
    <source>
        <dbReference type="Proteomes" id="UP000254040"/>
    </source>
</evidence>
<dbReference type="AlphaFoldDB" id="A0A378JUX0"/>
<reference evidence="3 5" key="2">
    <citation type="submission" date="2018-06" db="EMBL/GenBank/DDBJ databases">
        <authorList>
            <consortium name="Pathogen Informatics"/>
            <person name="Doyle S."/>
        </authorList>
    </citation>
    <scope>NUCLEOTIDE SEQUENCE [LARGE SCALE GENOMIC DNA]</scope>
    <source>
        <strain evidence="3 5">NCTC12239</strain>
    </source>
</reference>
<evidence type="ECO:0000259" key="1">
    <source>
        <dbReference type="PROSITE" id="PS50011"/>
    </source>
</evidence>
<evidence type="ECO:0000313" key="3">
    <source>
        <dbReference type="EMBL" id="STX62236.1"/>
    </source>
</evidence>
<feature type="domain" description="Protein kinase" evidence="1">
    <location>
        <begin position="56"/>
        <end position="360"/>
    </location>
</feature>
<dbReference type="PANTHER" id="PTHR44167">
    <property type="entry name" value="OVARIAN-SPECIFIC SERINE/THREONINE-PROTEIN KINASE LOK-RELATED"/>
    <property type="match status" value="1"/>
</dbReference>
<dbReference type="RefSeq" id="WP_028385326.1">
    <property type="nucleotide sequence ID" value="NZ_CAAAJG010000019.1"/>
</dbReference>
<keyword evidence="3" id="KW-0808">Transferase</keyword>
<gene>
    <name evidence="3" type="primary">pknD</name>
    <name evidence="2" type="ORF">Lmor_2560</name>
    <name evidence="3" type="ORF">NCTC12239_01157</name>
</gene>
<proteinExistence type="predicted"/>
<protein>
    <submittedName>
        <fullName evidence="3">Serine/threonine-protein kinase</fullName>
        <ecNumber evidence="3">2.7.11.1</ecNumber>
    </submittedName>
</protein>
<dbReference type="OrthoDB" id="4103069at2"/>
<dbReference type="Gene3D" id="1.10.510.10">
    <property type="entry name" value="Transferase(Phosphotransferase) domain 1"/>
    <property type="match status" value="1"/>
</dbReference>
<evidence type="ECO:0000313" key="2">
    <source>
        <dbReference type="EMBL" id="KTD31684.1"/>
    </source>
</evidence>